<evidence type="ECO:0000256" key="6">
    <source>
        <dbReference type="ARBA" id="ARBA00022833"/>
    </source>
</evidence>
<dbReference type="SUPFAM" id="SSF57850">
    <property type="entry name" value="RING/U-box"/>
    <property type="match status" value="1"/>
</dbReference>
<evidence type="ECO:0000256" key="2">
    <source>
        <dbReference type="ARBA" id="ARBA00022723"/>
    </source>
</evidence>
<dbReference type="GO" id="GO:0008270">
    <property type="term" value="F:zinc ion binding"/>
    <property type="evidence" value="ECO:0007669"/>
    <property type="project" value="UniProtKB-KW"/>
</dbReference>
<feature type="domain" description="RING-type" evidence="11">
    <location>
        <begin position="16"/>
        <end position="55"/>
    </location>
</feature>
<accession>A0A7N0VLW1</accession>
<keyword evidence="13" id="KW-1185">Reference proteome</keyword>
<dbReference type="PROSITE" id="PS50089">
    <property type="entry name" value="ZF_RING_2"/>
    <property type="match status" value="1"/>
</dbReference>
<dbReference type="Gramene" id="Kaladp1016s0012.1.v1.1">
    <property type="protein sequence ID" value="Kaladp1016s0012.1.v1.1"/>
    <property type="gene ID" value="Kaladp1016s0012.v1.1"/>
</dbReference>
<dbReference type="GO" id="GO:0004842">
    <property type="term" value="F:ubiquitin-protein transferase activity"/>
    <property type="evidence" value="ECO:0007669"/>
    <property type="project" value="TreeGrafter"/>
</dbReference>
<evidence type="ECO:0000256" key="8">
    <source>
        <dbReference type="ARBA" id="ARBA00023242"/>
    </source>
</evidence>
<evidence type="ECO:0000256" key="7">
    <source>
        <dbReference type="ARBA" id="ARBA00023204"/>
    </source>
</evidence>
<dbReference type="GO" id="GO:0000724">
    <property type="term" value="P:double-strand break repair via homologous recombination"/>
    <property type="evidence" value="ECO:0007669"/>
    <property type="project" value="TreeGrafter"/>
</dbReference>
<dbReference type="InterPro" id="IPR017907">
    <property type="entry name" value="Znf_RING_CS"/>
</dbReference>
<dbReference type="AlphaFoldDB" id="A0A7N0VLW1"/>
<reference evidence="12" key="1">
    <citation type="submission" date="2021-01" db="UniProtKB">
        <authorList>
            <consortium name="EnsemblPlants"/>
        </authorList>
    </citation>
    <scope>IDENTIFICATION</scope>
</reference>
<protein>
    <recommendedName>
        <fullName evidence="11">RING-type domain-containing protein</fullName>
    </recommendedName>
</protein>
<dbReference type="PANTHER" id="PTHR13763:SF0">
    <property type="entry name" value="BREAST CANCER TYPE 1 SUSCEPTIBILITY PROTEIN"/>
    <property type="match status" value="1"/>
</dbReference>
<dbReference type="PANTHER" id="PTHR13763">
    <property type="entry name" value="BREAST CANCER TYPE 1 SUSCEPTIBILITY PROTEIN BRCA1"/>
    <property type="match status" value="1"/>
</dbReference>
<dbReference type="Pfam" id="PF13923">
    <property type="entry name" value="zf-C3HC4_2"/>
    <property type="match status" value="1"/>
</dbReference>
<evidence type="ECO:0000256" key="9">
    <source>
        <dbReference type="PROSITE-ProRule" id="PRU00175"/>
    </source>
</evidence>
<dbReference type="InterPro" id="IPR001841">
    <property type="entry name" value="Znf_RING"/>
</dbReference>
<dbReference type="EnsemblPlants" id="Kaladp1016s0012.1.v1.1">
    <property type="protein sequence ID" value="Kaladp1016s0012.1.v1.1"/>
    <property type="gene ID" value="Kaladp1016s0012.v1.1"/>
</dbReference>
<organism evidence="12 13">
    <name type="scientific">Kalanchoe fedtschenkoi</name>
    <name type="common">Lavender scallops</name>
    <name type="synonym">South American air plant</name>
    <dbReference type="NCBI Taxonomy" id="63787"/>
    <lineage>
        <taxon>Eukaryota</taxon>
        <taxon>Viridiplantae</taxon>
        <taxon>Streptophyta</taxon>
        <taxon>Embryophyta</taxon>
        <taxon>Tracheophyta</taxon>
        <taxon>Spermatophyta</taxon>
        <taxon>Magnoliopsida</taxon>
        <taxon>eudicotyledons</taxon>
        <taxon>Gunneridae</taxon>
        <taxon>Pentapetalae</taxon>
        <taxon>Saxifragales</taxon>
        <taxon>Crassulaceae</taxon>
        <taxon>Kalanchoe</taxon>
    </lineage>
</organism>
<evidence type="ECO:0000256" key="1">
    <source>
        <dbReference type="ARBA" id="ARBA00004123"/>
    </source>
</evidence>
<dbReference type="OMA" id="CHSADIT"/>
<evidence type="ECO:0000259" key="11">
    <source>
        <dbReference type="PROSITE" id="PS50089"/>
    </source>
</evidence>
<keyword evidence="5 9" id="KW-0863">Zinc-finger</keyword>
<dbReference type="Gene3D" id="3.30.40.10">
    <property type="entry name" value="Zinc/RING finger domain, C3HC4 (zinc finger)"/>
    <property type="match status" value="1"/>
</dbReference>
<dbReference type="GO" id="GO:0045944">
    <property type="term" value="P:positive regulation of transcription by RNA polymerase II"/>
    <property type="evidence" value="ECO:0007669"/>
    <property type="project" value="TreeGrafter"/>
</dbReference>
<sequence>MADVSHLEKMGRELKCPICLSLFECAASITTCNHVFCNSCIVKSMKKESSCPVCNMPFHRREIRLSPHMDNLVGIYKSMETASGVHMFMSQSAPLTQLPEKLVEPCNPLQLDSQRSDGSHVQSSFSSSKKRVQVAHYPLPETPVHMKKLRTQVFEYMPEEDKNNTVSLNSKHTQRERSEPSLSPFFWLRDDEDAENLSQQSDGTPEAFATPPAALSFSDIMDSDDESPSKDNTQGEMLGKSPVVDLSDNEMLDWTQRLCSSQHCSMPMKSQIRAVQEEPLVVQDRSIFEPQPSTDADNLILGQGTNLTKFQKPDYNVNKKSKAGKPLERKKNSTTTRTTLKKTAVNVGTPLDVDGSSKKQDRTVKQNINFSNLEEKDTKRRTRSAKFESSADLAMGTIPSLPVKNPLNPTNEIEGKELPNLQEKVHSHIQCKTSKIVSRIKSKGISDSRSKSRKRRHQLSKILELKVLSENDDKELNVEASPASAVDNCFTLRKQRKVLLNEHSEAEKNGRLTEALPSSITNCFLNSKSKQLRPMKTESLKESSGHEIKRNDYDNFQALPEDSSVWSGSRQYDLNKRAPFKDLSEVESSPAILPNTMVDNHLLCVEKPGKCASELGSSKEVKSSKKFNVSSTGMSGNASGACVVPSSIMQTATIVQGKTGEVTNKSTRQEKTQSLVQVVPLRKCGSMLGKIQCAFCQSAENSKPYGKIIHYFDGRPVSADHREGSDLIHCHRICAECK</sequence>
<keyword evidence="4" id="KW-0227">DNA damage</keyword>
<keyword evidence="2" id="KW-0479">Metal-binding</keyword>
<evidence type="ECO:0000256" key="5">
    <source>
        <dbReference type="ARBA" id="ARBA00022771"/>
    </source>
</evidence>
<dbReference type="Proteomes" id="UP000594263">
    <property type="component" value="Unplaced"/>
</dbReference>
<comment type="subcellular location">
    <subcellularLocation>
        <location evidence="1">Nucleus</location>
    </subcellularLocation>
</comment>
<keyword evidence="6" id="KW-0862">Zinc</keyword>
<keyword evidence="8" id="KW-0539">Nucleus</keyword>
<dbReference type="PROSITE" id="PS00518">
    <property type="entry name" value="ZF_RING_1"/>
    <property type="match status" value="1"/>
</dbReference>
<name>A0A7N0VLW1_KALFE</name>
<evidence type="ECO:0000256" key="10">
    <source>
        <dbReference type="SAM" id="MobiDB-lite"/>
    </source>
</evidence>
<evidence type="ECO:0000256" key="4">
    <source>
        <dbReference type="ARBA" id="ARBA00022763"/>
    </source>
</evidence>
<feature type="region of interest" description="Disordered" evidence="10">
    <location>
        <begin position="314"/>
        <end position="334"/>
    </location>
</feature>
<keyword evidence="3" id="KW-0677">Repeat</keyword>
<dbReference type="SMART" id="SM00184">
    <property type="entry name" value="RING"/>
    <property type="match status" value="1"/>
</dbReference>
<dbReference type="InterPro" id="IPR031099">
    <property type="entry name" value="BRCA1-associated"/>
</dbReference>
<proteinExistence type="predicted"/>
<evidence type="ECO:0000256" key="3">
    <source>
        <dbReference type="ARBA" id="ARBA00022737"/>
    </source>
</evidence>
<dbReference type="GO" id="GO:0005634">
    <property type="term" value="C:nucleus"/>
    <property type="evidence" value="ECO:0007669"/>
    <property type="project" value="UniProtKB-SubCell"/>
</dbReference>
<evidence type="ECO:0000313" key="12">
    <source>
        <dbReference type="EnsemblPlants" id="Kaladp1016s0012.1.v1.1"/>
    </source>
</evidence>
<dbReference type="InterPro" id="IPR013083">
    <property type="entry name" value="Znf_RING/FYVE/PHD"/>
</dbReference>
<keyword evidence="7" id="KW-0234">DNA repair</keyword>
<feature type="region of interest" description="Disordered" evidence="10">
    <location>
        <begin position="157"/>
        <end position="185"/>
    </location>
</feature>
<feature type="region of interest" description="Disordered" evidence="10">
    <location>
        <begin position="217"/>
        <end position="241"/>
    </location>
</feature>
<evidence type="ECO:0000313" key="13">
    <source>
        <dbReference type="Proteomes" id="UP000594263"/>
    </source>
</evidence>